<dbReference type="GO" id="GO:0016787">
    <property type="term" value="F:hydrolase activity"/>
    <property type="evidence" value="ECO:0007669"/>
    <property type="project" value="UniProtKB-KW"/>
</dbReference>
<evidence type="ECO:0000259" key="1">
    <source>
        <dbReference type="Pfam" id="PF12867"/>
    </source>
</evidence>
<keyword evidence="2" id="KW-0378">Hydrolase</keyword>
<dbReference type="InterPro" id="IPR024775">
    <property type="entry name" value="DinB-like"/>
</dbReference>
<proteinExistence type="predicted"/>
<dbReference type="Gene3D" id="1.20.120.450">
    <property type="entry name" value="dinb family like domain"/>
    <property type="match status" value="1"/>
</dbReference>
<gene>
    <name evidence="2" type="ORF">E4635_10065</name>
</gene>
<organism evidence="2 3">
    <name type="scientific">Flavobacterium humi</name>
    <dbReference type="NCBI Taxonomy" id="2562683"/>
    <lineage>
        <taxon>Bacteria</taxon>
        <taxon>Pseudomonadati</taxon>
        <taxon>Bacteroidota</taxon>
        <taxon>Flavobacteriia</taxon>
        <taxon>Flavobacteriales</taxon>
        <taxon>Flavobacteriaceae</taxon>
        <taxon>Flavobacterium</taxon>
    </lineage>
</organism>
<accession>A0A4Z0L6Y1</accession>
<reference evidence="2 3" key="1">
    <citation type="submission" date="2019-04" db="EMBL/GenBank/DDBJ databases">
        <title>Flavobacterium sp. strain DS2-A Genome sequencing and assembly.</title>
        <authorList>
            <person name="Kim I."/>
        </authorList>
    </citation>
    <scope>NUCLEOTIDE SEQUENCE [LARGE SCALE GENOMIC DNA]</scope>
    <source>
        <strain evidence="2 3">DS2-A</strain>
    </source>
</reference>
<dbReference type="RefSeq" id="WP_135526524.1">
    <property type="nucleotide sequence ID" value="NZ_SRLH01000005.1"/>
</dbReference>
<dbReference type="OrthoDB" id="9796039at2"/>
<dbReference type="InterPro" id="IPR034660">
    <property type="entry name" value="DinB/YfiT-like"/>
</dbReference>
<dbReference type="AlphaFoldDB" id="A0A4Z0L6Y1"/>
<feature type="domain" description="DinB-like" evidence="1">
    <location>
        <begin position="37"/>
        <end position="172"/>
    </location>
</feature>
<dbReference type="SUPFAM" id="SSF109854">
    <property type="entry name" value="DinB/YfiT-like putative metalloenzymes"/>
    <property type="match status" value="1"/>
</dbReference>
<evidence type="ECO:0000313" key="3">
    <source>
        <dbReference type="Proteomes" id="UP000297407"/>
    </source>
</evidence>
<comment type="caution">
    <text evidence="2">The sequence shown here is derived from an EMBL/GenBank/DDBJ whole genome shotgun (WGS) entry which is preliminary data.</text>
</comment>
<dbReference type="Pfam" id="PF12867">
    <property type="entry name" value="DinB_2"/>
    <property type="match status" value="1"/>
</dbReference>
<dbReference type="Proteomes" id="UP000297407">
    <property type="component" value="Unassembled WGS sequence"/>
</dbReference>
<protein>
    <submittedName>
        <fullName evidence="2">Putative metal-dependent hydrolase</fullName>
    </submittedName>
</protein>
<evidence type="ECO:0000313" key="2">
    <source>
        <dbReference type="EMBL" id="TGD57529.1"/>
    </source>
</evidence>
<dbReference type="EMBL" id="SRLH01000005">
    <property type="protein sequence ID" value="TGD57529.1"/>
    <property type="molecule type" value="Genomic_DNA"/>
</dbReference>
<sequence length="184" mass="21439">MQNDINIEKLKFPIGHFDNHLEVTQENLVQWKATIKEFPQQLSSLTAGLSLEERNWKYRPEGWSIKQVVHHLADSHMNSIIRLKLTLTENAPTIRPYEESLWANLPDGQDDDLEASLSIIEGVHARWSRLLESLSGSDWDKMYFHPEHQRLFSIKESLGIYDWHCRHHLAHIGQALSHKGTFNL</sequence>
<name>A0A4Z0L6Y1_9FLAO</name>
<keyword evidence="3" id="KW-1185">Reference proteome</keyword>